<name>A0ABR1NMH2_DIAER</name>
<evidence type="ECO:0000256" key="3">
    <source>
        <dbReference type="ARBA" id="ARBA00023140"/>
    </source>
</evidence>
<dbReference type="Pfam" id="PF05648">
    <property type="entry name" value="PEX11"/>
    <property type="match status" value="1"/>
</dbReference>
<evidence type="ECO:0000256" key="1">
    <source>
        <dbReference type="ARBA" id="ARBA00022593"/>
    </source>
</evidence>
<dbReference type="InterPro" id="IPR008733">
    <property type="entry name" value="PEX11"/>
</dbReference>
<sequence length="353" mass="39460">MAPSTLEQFIRFGTDAAALERMLRMIQSIVMVVISYPLLLDGFTDLVMLGNQHVWTDPRATGVVVLNDLKGHLGLARRFFRMFRFLESFHAAHQLYTSLYSQSPTEIPASTPEAAAATPSQPAAAEPDAKDGLKQADQAARPAQTPVATQAPPVHQHHPNCRHRRRSGPPAEAWLDIFGRTFNGMYLLLESLCLVDALQVPGFSVWGAQWFSVLFVEGQRFWFFGLACGVASGLVKIVKLLAYAPVPPTGEGYGTGEKRDESEMADWEKERERLRKIMWVRKEQRKLWKSNTKTKSKGLVRKCVADLLDMVMPGSVVGWWKVDQGTLGVILIITTYLTGCEVWERCGREIASK</sequence>
<feature type="compositionally biased region" description="Low complexity" evidence="5">
    <location>
        <begin position="138"/>
        <end position="154"/>
    </location>
</feature>
<keyword evidence="3" id="KW-0576">Peroxisome</keyword>
<comment type="subcellular location">
    <subcellularLocation>
        <location evidence="4">Peroxisome membrane</location>
    </subcellularLocation>
</comment>
<dbReference type="EMBL" id="JAKNSF020000205">
    <property type="protein sequence ID" value="KAK7707214.1"/>
    <property type="molecule type" value="Genomic_DNA"/>
</dbReference>
<reference evidence="6 7" key="1">
    <citation type="submission" date="2024-02" db="EMBL/GenBank/DDBJ databases">
        <title>De novo assembly and annotation of 12 fungi associated with fruit tree decline syndrome in Ontario, Canada.</title>
        <authorList>
            <person name="Sulman M."/>
            <person name="Ellouze W."/>
            <person name="Ilyukhin E."/>
        </authorList>
    </citation>
    <scope>NUCLEOTIDE SEQUENCE [LARGE SCALE GENOMIC DNA]</scope>
    <source>
        <strain evidence="6 7">M169</strain>
    </source>
</reference>
<feature type="compositionally biased region" description="Low complexity" evidence="5">
    <location>
        <begin position="107"/>
        <end position="126"/>
    </location>
</feature>
<accession>A0ABR1NMH2</accession>
<evidence type="ECO:0000313" key="7">
    <source>
        <dbReference type="Proteomes" id="UP001430848"/>
    </source>
</evidence>
<keyword evidence="2" id="KW-0472">Membrane</keyword>
<protein>
    <recommendedName>
        <fullName evidence="8">AoPex11B</fullName>
    </recommendedName>
</protein>
<keyword evidence="1" id="KW-0962">Peroxisome biogenesis</keyword>
<organism evidence="6 7">
    <name type="scientific">Diaporthe eres</name>
    <name type="common">Phomopsis oblonga</name>
    <dbReference type="NCBI Taxonomy" id="83184"/>
    <lineage>
        <taxon>Eukaryota</taxon>
        <taxon>Fungi</taxon>
        <taxon>Dikarya</taxon>
        <taxon>Ascomycota</taxon>
        <taxon>Pezizomycotina</taxon>
        <taxon>Sordariomycetes</taxon>
        <taxon>Sordariomycetidae</taxon>
        <taxon>Diaporthales</taxon>
        <taxon>Diaporthaceae</taxon>
        <taxon>Diaporthe</taxon>
        <taxon>Diaporthe eres species complex</taxon>
    </lineage>
</organism>
<feature type="region of interest" description="Disordered" evidence="5">
    <location>
        <begin position="107"/>
        <end position="167"/>
    </location>
</feature>
<dbReference type="Proteomes" id="UP001430848">
    <property type="component" value="Unassembled WGS sequence"/>
</dbReference>
<evidence type="ECO:0000256" key="4">
    <source>
        <dbReference type="ARBA" id="ARBA00046271"/>
    </source>
</evidence>
<feature type="compositionally biased region" description="Basic residues" evidence="5">
    <location>
        <begin position="155"/>
        <end position="167"/>
    </location>
</feature>
<dbReference type="PANTHER" id="PTHR12652">
    <property type="entry name" value="PEROXISOMAL BIOGENESIS FACTOR 11"/>
    <property type="match status" value="1"/>
</dbReference>
<comment type="caution">
    <text evidence="6">The sequence shown here is derived from an EMBL/GenBank/DDBJ whole genome shotgun (WGS) entry which is preliminary data.</text>
</comment>
<keyword evidence="7" id="KW-1185">Reference proteome</keyword>
<evidence type="ECO:0008006" key="8">
    <source>
        <dbReference type="Google" id="ProtNLM"/>
    </source>
</evidence>
<dbReference type="PANTHER" id="PTHR12652:SF23">
    <property type="entry name" value="MICROBODY (PEROXISOME) PROLIFERATION PROTEIN PEROXIN 11B (EUROFUNG)"/>
    <property type="match status" value="1"/>
</dbReference>
<evidence type="ECO:0000313" key="6">
    <source>
        <dbReference type="EMBL" id="KAK7707214.1"/>
    </source>
</evidence>
<proteinExistence type="predicted"/>
<evidence type="ECO:0000256" key="2">
    <source>
        <dbReference type="ARBA" id="ARBA00023136"/>
    </source>
</evidence>
<evidence type="ECO:0000256" key="5">
    <source>
        <dbReference type="SAM" id="MobiDB-lite"/>
    </source>
</evidence>
<gene>
    <name evidence="6" type="ORF">SLS63_013809</name>
</gene>